<comment type="caution">
    <text evidence="5">The sequence shown here is derived from an EMBL/GenBank/DDBJ whole genome shotgun (WGS) entry which is preliminary data.</text>
</comment>
<dbReference type="SUPFAM" id="SSF51445">
    <property type="entry name" value="(Trans)glycosidases"/>
    <property type="match status" value="1"/>
</dbReference>
<proteinExistence type="inferred from homology"/>
<evidence type="ECO:0000256" key="1">
    <source>
        <dbReference type="ARBA" id="ARBA00010838"/>
    </source>
</evidence>
<reference evidence="5" key="1">
    <citation type="submission" date="2021-03" db="EMBL/GenBank/DDBJ databases">
        <authorList>
            <person name="Tagirdzhanova G."/>
        </authorList>
    </citation>
    <scope>NUCLEOTIDE SEQUENCE</scope>
</reference>
<dbReference type="OrthoDB" id="65569at2759"/>
<keyword evidence="3" id="KW-0326">Glycosidase</keyword>
<sequence length="607" mass="67126">MGRKSRYDDVSVESTSDGSWIVKRFIILALLSPCLAQLPNTTFANATATTASGTSALAAATAIMDVSVEDLWDLLVGPVSLAATTTTVEATPVPSSELIPPPPLYYPSFPSGYENPAMTKNSSWSFPADFWWGVASAAYQVEGAVKDEGRGPSIWDVLTHRGGAVDYTIANDTGDIGDNHYYLYKQDIARIAALGTQVYSFSISWSRIMPFGRDLINEQALAHYDDVINTCIQYNVTPAVTLYHWDLPVYLMNLYGGWLSESIVDDFVEYARVVFSRYGNQVGYWFTLNEPIVFCSEYPYPDGFFKKTSIPAHQQPYLCGQSALLAHAKAYHLGKSLNLTGPISFKTNGGYKIPLTDSSADALAVQRAWDFNEGWFANPVFINGDYPSTLKAYTSTFLRNFTSEEQSLLKGSADLFAHDAYTSQFFFAPDAGIDACITNSSHPHYPSCANTSYTGPTGWNIGYAADPGSPWLHIATDWVPAFLRYIHDTWKPSSIAITEFGFSVPFEQMKTLSADIQSDLPRRVYYRAYMEGVLTAIAEGVPVVGTLAWSIVDNLEWSEGFGVRFGLQYVNFSDPARPRRYKASFFEYASIFKEYAATGHAANGTMR</sequence>
<dbReference type="Proteomes" id="UP000664169">
    <property type="component" value="Unassembled WGS sequence"/>
</dbReference>
<dbReference type="AlphaFoldDB" id="A0A8H3IVD4"/>
<evidence type="ECO:0008006" key="7">
    <source>
        <dbReference type="Google" id="ProtNLM"/>
    </source>
</evidence>
<dbReference type="InterPro" id="IPR001360">
    <property type="entry name" value="Glyco_hydro_1"/>
</dbReference>
<dbReference type="GO" id="GO:0005975">
    <property type="term" value="P:carbohydrate metabolic process"/>
    <property type="evidence" value="ECO:0007669"/>
    <property type="project" value="InterPro"/>
</dbReference>
<dbReference type="InterPro" id="IPR033132">
    <property type="entry name" value="GH_1_N_CS"/>
</dbReference>
<dbReference type="PANTHER" id="PTHR10353:SF36">
    <property type="entry name" value="LP05116P"/>
    <property type="match status" value="1"/>
</dbReference>
<evidence type="ECO:0000256" key="3">
    <source>
        <dbReference type="ARBA" id="ARBA00023295"/>
    </source>
</evidence>
<gene>
    <name evidence="5" type="ORF">GOMPHAMPRED_005437</name>
</gene>
<evidence type="ECO:0000313" key="6">
    <source>
        <dbReference type="Proteomes" id="UP000664169"/>
    </source>
</evidence>
<keyword evidence="2" id="KW-0378">Hydrolase</keyword>
<name>A0A8H3IVD4_9LECA</name>
<dbReference type="InterPro" id="IPR017853">
    <property type="entry name" value="GH"/>
</dbReference>
<dbReference type="Gene3D" id="3.20.20.80">
    <property type="entry name" value="Glycosidases"/>
    <property type="match status" value="1"/>
</dbReference>
<dbReference type="EMBL" id="CAJPDQ010000033">
    <property type="protein sequence ID" value="CAF9929630.1"/>
    <property type="molecule type" value="Genomic_DNA"/>
</dbReference>
<dbReference type="PROSITE" id="PS00653">
    <property type="entry name" value="GLYCOSYL_HYDROL_F1_2"/>
    <property type="match status" value="1"/>
</dbReference>
<comment type="similarity">
    <text evidence="1 4">Belongs to the glycosyl hydrolase 1 family.</text>
</comment>
<dbReference type="GO" id="GO:0008422">
    <property type="term" value="F:beta-glucosidase activity"/>
    <property type="evidence" value="ECO:0007669"/>
    <property type="project" value="TreeGrafter"/>
</dbReference>
<accession>A0A8H3IVD4</accession>
<keyword evidence="6" id="KW-1185">Reference proteome</keyword>
<evidence type="ECO:0000313" key="5">
    <source>
        <dbReference type="EMBL" id="CAF9929630.1"/>
    </source>
</evidence>
<evidence type="ECO:0000256" key="4">
    <source>
        <dbReference type="RuleBase" id="RU003690"/>
    </source>
</evidence>
<dbReference type="PANTHER" id="PTHR10353">
    <property type="entry name" value="GLYCOSYL HYDROLASE"/>
    <property type="match status" value="1"/>
</dbReference>
<evidence type="ECO:0000256" key="2">
    <source>
        <dbReference type="ARBA" id="ARBA00022801"/>
    </source>
</evidence>
<dbReference type="PRINTS" id="PR00131">
    <property type="entry name" value="GLHYDRLASE1"/>
</dbReference>
<protein>
    <recommendedName>
        <fullName evidence="7">Glycoside hydrolase family 1 protein</fullName>
    </recommendedName>
</protein>
<dbReference type="Pfam" id="PF00232">
    <property type="entry name" value="Glyco_hydro_1"/>
    <property type="match status" value="1"/>
</dbReference>
<organism evidence="5 6">
    <name type="scientific">Gomphillus americanus</name>
    <dbReference type="NCBI Taxonomy" id="1940652"/>
    <lineage>
        <taxon>Eukaryota</taxon>
        <taxon>Fungi</taxon>
        <taxon>Dikarya</taxon>
        <taxon>Ascomycota</taxon>
        <taxon>Pezizomycotina</taxon>
        <taxon>Lecanoromycetes</taxon>
        <taxon>OSLEUM clade</taxon>
        <taxon>Ostropomycetidae</taxon>
        <taxon>Ostropales</taxon>
        <taxon>Graphidaceae</taxon>
        <taxon>Gomphilloideae</taxon>
        <taxon>Gomphillus</taxon>
    </lineage>
</organism>